<accession>A0A5C3M091</accession>
<keyword evidence="3" id="KW-1185">Reference proteome</keyword>
<dbReference type="EMBL" id="ML213603">
    <property type="protein sequence ID" value="TFK38405.1"/>
    <property type="molecule type" value="Genomic_DNA"/>
</dbReference>
<evidence type="ECO:0000256" key="1">
    <source>
        <dbReference type="SAM" id="MobiDB-lite"/>
    </source>
</evidence>
<sequence>MTNSGSHSLQGVEHPTKAITATIRSSPSPAASSSSQWRCTEGPGHTQQARIQKKRKVQTDFSKLNITGEEETALNEQPWYNGLNADNYISPAADIKMLYTCGVNGCTIKIQGDRHNIAAHMKMHTFTPITQANSKEKVLCGDANHQPLLRSDMDKHFRDRHFLSGSHSCSICHAVSVNDYSARRHVKETCFPRKLQAFREERAADSEASSSKRARRK</sequence>
<evidence type="ECO:0000313" key="2">
    <source>
        <dbReference type="EMBL" id="TFK38405.1"/>
    </source>
</evidence>
<dbReference type="Proteomes" id="UP000308652">
    <property type="component" value="Unassembled WGS sequence"/>
</dbReference>
<name>A0A5C3M091_9AGAR</name>
<reference evidence="2 3" key="1">
    <citation type="journal article" date="2019" name="Nat. Ecol. Evol.">
        <title>Megaphylogeny resolves global patterns of mushroom evolution.</title>
        <authorList>
            <person name="Varga T."/>
            <person name="Krizsan K."/>
            <person name="Foldi C."/>
            <person name="Dima B."/>
            <person name="Sanchez-Garcia M."/>
            <person name="Sanchez-Ramirez S."/>
            <person name="Szollosi G.J."/>
            <person name="Szarkandi J.G."/>
            <person name="Papp V."/>
            <person name="Albert L."/>
            <person name="Andreopoulos W."/>
            <person name="Angelini C."/>
            <person name="Antonin V."/>
            <person name="Barry K.W."/>
            <person name="Bougher N.L."/>
            <person name="Buchanan P."/>
            <person name="Buyck B."/>
            <person name="Bense V."/>
            <person name="Catcheside P."/>
            <person name="Chovatia M."/>
            <person name="Cooper J."/>
            <person name="Damon W."/>
            <person name="Desjardin D."/>
            <person name="Finy P."/>
            <person name="Geml J."/>
            <person name="Haridas S."/>
            <person name="Hughes K."/>
            <person name="Justo A."/>
            <person name="Karasinski D."/>
            <person name="Kautmanova I."/>
            <person name="Kiss B."/>
            <person name="Kocsube S."/>
            <person name="Kotiranta H."/>
            <person name="LaButti K.M."/>
            <person name="Lechner B.E."/>
            <person name="Liimatainen K."/>
            <person name="Lipzen A."/>
            <person name="Lukacs Z."/>
            <person name="Mihaltcheva S."/>
            <person name="Morgado L.N."/>
            <person name="Niskanen T."/>
            <person name="Noordeloos M.E."/>
            <person name="Ohm R.A."/>
            <person name="Ortiz-Santana B."/>
            <person name="Ovrebo C."/>
            <person name="Racz N."/>
            <person name="Riley R."/>
            <person name="Savchenko A."/>
            <person name="Shiryaev A."/>
            <person name="Soop K."/>
            <person name="Spirin V."/>
            <person name="Szebenyi C."/>
            <person name="Tomsovsky M."/>
            <person name="Tulloss R.E."/>
            <person name="Uehling J."/>
            <person name="Grigoriev I.V."/>
            <person name="Vagvolgyi C."/>
            <person name="Papp T."/>
            <person name="Martin F.M."/>
            <person name="Miettinen O."/>
            <person name="Hibbett D.S."/>
            <person name="Nagy L.G."/>
        </authorList>
    </citation>
    <scope>NUCLEOTIDE SEQUENCE [LARGE SCALE GENOMIC DNA]</scope>
    <source>
        <strain evidence="2 3">CBS 166.37</strain>
    </source>
</reference>
<protein>
    <submittedName>
        <fullName evidence="2">Uncharacterized protein</fullName>
    </submittedName>
</protein>
<proteinExistence type="predicted"/>
<feature type="region of interest" description="Disordered" evidence="1">
    <location>
        <begin position="23"/>
        <end position="56"/>
    </location>
</feature>
<dbReference type="AlphaFoldDB" id="A0A5C3M091"/>
<feature type="compositionally biased region" description="Low complexity" evidence="1">
    <location>
        <begin position="25"/>
        <end position="35"/>
    </location>
</feature>
<gene>
    <name evidence="2" type="ORF">BDQ12DRAFT_111223</name>
</gene>
<organism evidence="2 3">
    <name type="scientific">Crucibulum laeve</name>
    <dbReference type="NCBI Taxonomy" id="68775"/>
    <lineage>
        <taxon>Eukaryota</taxon>
        <taxon>Fungi</taxon>
        <taxon>Dikarya</taxon>
        <taxon>Basidiomycota</taxon>
        <taxon>Agaricomycotina</taxon>
        <taxon>Agaricomycetes</taxon>
        <taxon>Agaricomycetidae</taxon>
        <taxon>Agaricales</taxon>
        <taxon>Agaricineae</taxon>
        <taxon>Nidulariaceae</taxon>
        <taxon>Crucibulum</taxon>
    </lineage>
</organism>
<evidence type="ECO:0000313" key="3">
    <source>
        <dbReference type="Proteomes" id="UP000308652"/>
    </source>
</evidence>